<evidence type="ECO:0000256" key="1">
    <source>
        <dbReference type="SAM" id="MobiDB-lite"/>
    </source>
</evidence>
<feature type="compositionally biased region" description="Basic and acidic residues" evidence="1">
    <location>
        <begin position="17"/>
        <end position="40"/>
    </location>
</feature>
<dbReference type="Proteomes" id="UP000221165">
    <property type="component" value="Unassembled WGS sequence"/>
</dbReference>
<feature type="compositionally biased region" description="Basic and acidic residues" evidence="1">
    <location>
        <begin position="51"/>
        <end position="61"/>
    </location>
</feature>
<feature type="non-terminal residue" evidence="2">
    <location>
        <position position="1"/>
    </location>
</feature>
<evidence type="ECO:0000313" key="2">
    <source>
        <dbReference type="EMBL" id="PHJ20393.1"/>
    </source>
</evidence>
<dbReference type="GeneID" id="94429155"/>
<keyword evidence="3" id="KW-1185">Reference proteome</keyword>
<name>A0A2C6KWR9_9APIC</name>
<dbReference type="AlphaFoldDB" id="A0A2C6KWR9"/>
<gene>
    <name evidence="2" type="ORF">CSUI_005774</name>
</gene>
<protein>
    <submittedName>
        <fullName evidence="2">Cytoplasmic dynein intermediate chain</fullName>
    </submittedName>
</protein>
<feature type="region of interest" description="Disordered" evidence="1">
    <location>
        <begin position="1"/>
        <end position="61"/>
    </location>
</feature>
<proteinExistence type="predicted"/>
<accession>A0A2C6KWR9</accession>
<dbReference type="VEuPathDB" id="ToxoDB:CSUI_005774"/>
<dbReference type="OrthoDB" id="4189at2759"/>
<comment type="caution">
    <text evidence="2">The sequence shown here is derived from an EMBL/GenBank/DDBJ whole genome shotgun (WGS) entry which is preliminary data.</text>
</comment>
<evidence type="ECO:0000313" key="3">
    <source>
        <dbReference type="Proteomes" id="UP000221165"/>
    </source>
</evidence>
<dbReference type="EMBL" id="MIGC01002797">
    <property type="protein sequence ID" value="PHJ20393.1"/>
    <property type="molecule type" value="Genomic_DNA"/>
</dbReference>
<dbReference type="RefSeq" id="XP_067922081.1">
    <property type="nucleotide sequence ID" value="XM_068065944.1"/>
</dbReference>
<reference evidence="2 3" key="1">
    <citation type="journal article" date="2017" name="Int. J. Parasitol.">
        <title>The genome of the protozoan parasite Cystoisospora suis and a reverse vaccinology approach to identify vaccine candidates.</title>
        <authorList>
            <person name="Palmieri N."/>
            <person name="Shrestha A."/>
            <person name="Ruttkowski B."/>
            <person name="Beck T."/>
            <person name="Vogl C."/>
            <person name="Tomley F."/>
            <person name="Blake D.P."/>
            <person name="Joachim A."/>
        </authorList>
    </citation>
    <scope>NUCLEOTIDE SEQUENCE [LARGE SCALE GENOMIC DNA]</scope>
    <source>
        <strain evidence="2 3">Wien I</strain>
    </source>
</reference>
<sequence length="125" mass="13784">SSSSSSAKGGGVNGSLKTKENEKDAGVPPHTKSDHDHSDTAKAAAPPQVSEEERRKILQSPEFERFFEKTTKVVERLLGQEELFCDPFVDYSGRQTTATDGYKTSLTYPLISLPLHFSHLLSIFN</sequence>
<organism evidence="2 3">
    <name type="scientific">Cystoisospora suis</name>
    <dbReference type="NCBI Taxonomy" id="483139"/>
    <lineage>
        <taxon>Eukaryota</taxon>
        <taxon>Sar</taxon>
        <taxon>Alveolata</taxon>
        <taxon>Apicomplexa</taxon>
        <taxon>Conoidasida</taxon>
        <taxon>Coccidia</taxon>
        <taxon>Eucoccidiorida</taxon>
        <taxon>Eimeriorina</taxon>
        <taxon>Sarcocystidae</taxon>
        <taxon>Cystoisospora</taxon>
    </lineage>
</organism>
<feature type="non-terminal residue" evidence="2">
    <location>
        <position position="125"/>
    </location>
</feature>